<organism evidence="4 5">
    <name type="scientific">Vibrio rumoiensis</name>
    <dbReference type="NCBI Taxonomy" id="76258"/>
    <lineage>
        <taxon>Bacteria</taxon>
        <taxon>Pseudomonadati</taxon>
        <taxon>Pseudomonadota</taxon>
        <taxon>Gammaproteobacteria</taxon>
        <taxon>Vibrionales</taxon>
        <taxon>Vibrionaceae</taxon>
        <taxon>Vibrio</taxon>
    </lineage>
</organism>
<feature type="signal peptide" evidence="3">
    <location>
        <begin position="1"/>
        <end position="22"/>
    </location>
</feature>
<evidence type="ECO:0000256" key="3">
    <source>
        <dbReference type="SAM" id="SignalP"/>
    </source>
</evidence>
<feature type="chain" id="PRO_5046205713" evidence="3">
    <location>
        <begin position="23"/>
        <end position="212"/>
    </location>
</feature>
<keyword evidence="2 3" id="KW-0732">Signal</keyword>
<proteinExistence type="inferred from homology"/>
<evidence type="ECO:0000256" key="2">
    <source>
        <dbReference type="ARBA" id="ARBA00022729"/>
    </source>
</evidence>
<evidence type="ECO:0000313" key="5">
    <source>
        <dbReference type="Proteomes" id="UP001607151"/>
    </source>
</evidence>
<dbReference type="EMBL" id="JBIHSN010000002">
    <property type="protein sequence ID" value="MFH0264960.1"/>
    <property type="molecule type" value="Genomic_DNA"/>
</dbReference>
<dbReference type="Pfam" id="PF09829">
    <property type="entry name" value="DUF2057"/>
    <property type="match status" value="1"/>
</dbReference>
<comment type="caution">
    <text evidence="4">The sequence shown here is derived from an EMBL/GenBank/DDBJ whole genome shotgun (WGS) entry which is preliminary data.</text>
</comment>
<name>A0ABW7IV76_9VIBR</name>
<comment type="similarity">
    <text evidence="1">Belongs to the UPF0319 family.</text>
</comment>
<dbReference type="PANTHER" id="PTHR38108:SF1">
    <property type="entry name" value="UPF0319 PROTEIN YCCT"/>
    <property type="match status" value="1"/>
</dbReference>
<dbReference type="PANTHER" id="PTHR38108">
    <property type="entry name" value="UPF0319 PROTEIN YCCT"/>
    <property type="match status" value="1"/>
</dbReference>
<keyword evidence="5" id="KW-1185">Reference proteome</keyword>
<accession>A0ABW7IV76</accession>
<sequence>MSKKFLSAIGCIVLLASQLVHAEVKIPIPDSINLLVVNSLKPKIEKGGLFGTDTLVLPNGENQIVFKFQPSVMENDTLRKVYSEVIVAKFTAKNDELTFVLPEYRDLIQARKEIDDFQWSMLNSNQQQVNVIKEPLSANGVQLGRNFIEDVMDYNMRGGVAAITTGAVAAKNLPVQGQMKADSENVGQLKAWYLKANKQERKDFQVWLIDQQ</sequence>
<dbReference type="InterPro" id="IPR018635">
    <property type="entry name" value="UPF0319"/>
</dbReference>
<reference evidence="4 5" key="1">
    <citation type="submission" date="2024-10" db="EMBL/GenBank/DDBJ databases">
        <authorList>
            <person name="Yibar A."/>
            <person name="Saticioglu I.B."/>
            <person name="Duman M."/>
            <person name="Ajmi N."/>
            <person name="Gurler F."/>
            <person name="Ay H."/>
            <person name="Onuk E."/>
            <person name="Guler S."/>
            <person name="Romalde J.L."/>
        </authorList>
    </citation>
    <scope>NUCLEOTIDE SEQUENCE [LARGE SCALE GENOMIC DNA]</scope>
    <source>
        <strain evidence="4 5">14-MA-B</strain>
    </source>
</reference>
<protein>
    <submittedName>
        <fullName evidence="4">DUF2057 family protein</fullName>
    </submittedName>
</protein>
<dbReference type="RefSeq" id="WP_394607420.1">
    <property type="nucleotide sequence ID" value="NZ_JBIHSJ010000001.1"/>
</dbReference>
<dbReference type="Proteomes" id="UP001607151">
    <property type="component" value="Unassembled WGS sequence"/>
</dbReference>
<evidence type="ECO:0000256" key="1">
    <source>
        <dbReference type="ARBA" id="ARBA00008490"/>
    </source>
</evidence>
<evidence type="ECO:0000313" key="4">
    <source>
        <dbReference type="EMBL" id="MFH0264960.1"/>
    </source>
</evidence>
<gene>
    <name evidence="4" type="ORF">ACGRQ9_05535</name>
</gene>